<comment type="caution">
    <text evidence="1">The sequence shown here is derived from an EMBL/GenBank/DDBJ whole genome shotgun (WGS) entry which is preliminary data.</text>
</comment>
<reference evidence="1 2" key="1">
    <citation type="submission" date="2008-10" db="EMBL/GenBank/DDBJ databases">
        <title>Draft genome sequence of Parabacteroides johnsonii (DSM 18315).</title>
        <authorList>
            <person name="Sudarsanam P."/>
            <person name="Ley R."/>
            <person name="Guruge J."/>
            <person name="Turnbaugh P.J."/>
            <person name="Mahowald M."/>
            <person name="Liep D."/>
            <person name="Gordon J."/>
        </authorList>
    </citation>
    <scope>NUCLEOTIDE SEQUENCE [LARGE SCALE GENOMIC DNA]</scope>
    <source>
        <strain evidence="1 2">DSM 18315</strain>
    </source>
</reference>
<dbReference type="HOGENOM" id="CLU_106232_1_0_10"/>
<proteinExistence type="predicted"/>
<dbReference type="STRING" id="537006.PRABACTJOHN_03424"/>
<name>B7BEE5_9BACT</name>
<protein>
    <recommendedName>
        <fullName evidence="3">Phage head-tail adaptor</fullName>
    </recommendedName>
</protein>
<sequence length="221" mass="25667">MNMGNELLELFGKVKVEISNESTFHLGIENLLLLRKRLFNAILQLKAELCRDDFNAMPFIGENGFHSKTIAYSIWHIFRIEDIVSHALINGDDQIFFSENFQERIGSPIITTGNELVKQRIGDFSEKLDLEALYQYSTKVKANTELMLKNLVFADLKRRFTIEDKLRLESLCVVSQSDNAKWLIDYWCGEDLKGLILMPFSEHWMAHIHACMLIRNKLHSK</sequence>
<accession>B7BEE5</accession>
<reference evidence="1 2" key="2">
    <citation type="submission" date="2008-10" db="EMBL/GenBank/DDBJ databases">
        <authorList>
            <person name="Fulton L."/>
            <person name="Clifton S."/>
            <person name="Fulton B."/>
            <person name="Xu J."/>
            <person name="Minx P."/>
            <person name="Pepin K.H."/>
            <person name="Johnson M."/>
            <person name="Bhonagiri V."/>
            <person name="Nash W.E."/>
            <person name="Mardis E.R."/>
            <person name="Wilson R.K."/>
        </authorList>
    </citation>
    <scope>NUCLEOTIDE SEQUENCE [LARGE SCALE GENOMIC DNA]</scope>
    <source>
        <strain evidence="1 2">DSM 18315</strain>
    </source>
</reference>
<evidence type="ECO:0000313" key="2">
    <source>
        <dbReference type="Proteomes" id="UP000005510"/>
    </source>
</evidence>
<gene>
    <name evidence="1" type="ORF">PRABACTJOHN_03424</name>
</gene>
<dbReference type="EMBL" id="ABYH01000362">
    <property type="protein sequence ID" value="EEC95214.1"/>
    <property type="molecule type" value="Genomic_DNA"/>
</dbReference>
<dbReference type="InterPro" id="IPR034660">
    <property type="entry name" value="DinB/YfiT-like"/>
</dbReference>
<evidence type="ECO:0008006" key="3">
    <source>
        <dbReference type="Google" id="ProtNLM"/>
    </source>
</evidence>
<evidence type="ECO:0000313" key="1">
    <source>
        <dbReference type="EMBL" id="EEC95214.1"/>
    </source>
</evidence>
<dbReference type="AlphaFoldDB" id="B7BEE5"/>
<dbReference type="Proteomes" id="UP000005510">
    <property type="component" value="Unassembled WGS sequence"/>
</dbReference>
<dbReference type="Gene3D" id="1.20.120.450">
    <property type="entry name" value="dinb family like domain"/>
    <property type="match status" value="1"/>
</dbReference>
<organism evidence="1 2">
    <name type="scientific">Parabacteroides johnsonii DSM 18315</name>
    <dbReference type="NCBI Taxonomy" id="537006"/>
    <lineage>
        <taxon>Bacteria</taxon>
        <taxon>Pseudomonadati</taxon>
        <taxon>Bacteroidota</taxon>
        <taxon>Bacteroidia</taxon>
        <taxon>Bacteroidales</taxon>
        <taxon>Tannerellaceae</taxon>
        <taxon>Parabacteroides</taxon>
    </lineage>
</organism>